<dbReference type="GO" id="GO:1990281">
    <property type="term" value="C:efflux pump complex"/>
    <property type="evidence" value="ECO:0007669"/>
    <property type="project" value="TreeGrafter"/>
</dbReference>
<comment type="subcellular location">
    <subcellularLocation>
        <location evidence="1">Cell outer membrane</location>
    </subcellularLocation>
</comment>
<keyword evidence="4" id="KW-1134">Transmembrane beta strand</keyword>
<dbReference type="InterPro" id="IPR051906">
    <property type="entry name" value="TolC-like"/>
</dbReference>
<dbReference type="KEGG" id="hhk:HH1059_09620"/>
<dbReference type="Pfam" id="PF02321">
    <property type="entry name" value="OEP"/>
    <property type="match status" value="2"/>
</dbReference>
<keyword evidence="8" id="KW-0175">Coiled coil</keyword>
<organism evidence="9 10">
    <name type="scientific">Halorhodospira halochloris</name>
    <name type="common">Ectothiorhodospira halochloris</name>
    <dbReference type="NCBI Taxonomy" id="1052"/>
    <lineage>
        <taxon>Bacteria</taxon>
        <taxon>Pseudomonadati</taxon>
        <taxon>Pseudomonadota</taxon>
        <taxon>Gammaproteobacteria</taxon>
        <taxon>Chromatiales</taxon>
        <taxon>Ectothiorhodospiraceae</taxon>
        <taxon>Halorhodospira</taxon>
    </lineage>
</organism>
<comment type="similarity">
    <text evidence="2">Belongs to the outer membrane factor (OMF) (TC 1.B.17) family.</text>
</comment>
<evidence type="ECO:0000256" key="6">
    <source>
        <dbReference type="ARBA" id="ARBA00023136"/>
    </source>
</evidence>
<evidence type="ECO:0000256" key="7">
    <source>
        <dbReference type="ARBA" id="ARBA00023237"/>
    </source>
</evidence>
<accession>A0A120MZS7</accession>
<dbReference type="GO" id="GO:0015288">
    <property type="term" value="F:porin activity"/>
    <property type="evidence" value="ECO:0007669"/>
    <property type="project" value="TreeGrafter"/>
</dbReference>
<evidence type="ECO:0000313" key="10">
    <source>
        <dbReference type="Proteomes" id="UP000218890"/>
    </source>
</evidence>
<sequence length="532" mass="58987">MLQVIRWRRLGLLSAGIAGVLLGAVVLLARVDAAERSVDDAIGAGVAADEPGGQSELQLSLEDAVLGALENNPALQAERLEPVVAGTFERIERGDFDVGMFAEGSYSLVREERIDPSTSARFDLERDAANLSVGLRQSLPFGADWEVALGQSFEETESGGQGGGSANGGEELHTTHIGLNFTQQLLRGRGREVNLVGVRQAEIGVMSSEYELRGFMESLIADVESAYWDYVLADREIELYKESLRLATEEIERARERVRVGDLARTELPALEAERALRRQELIDARNRRQVASLELLRLSGTEQQLDEEIQINPTTEPERSIAELAAVADHLALALERRPELNQARLDLQSDNLQVTRTRNGVLPRLELFVSLGRSGYADSFSSAPRQLDEPNYDAELGIRLERPLRNRAPRAEHEQALAQRNQASLSINNLARLVRHDVRSAYLEVERAQSQIDASQATRQAQQERVRAEEERFRAGEATSFAVVQAQRDLLESQINEAGALVDYRQALLELYRLDGTLLERRGINAAALE</sequence>
<dbReference type="SUPFAM" id="SSF56954">
    <property type="entry name" value="Outer membrane efflux proteins (OEP)"/>
    <property type="match status" value="1"/>
</dbReference>
<proteinExistence type="inferred from homology"/>
<name>A0A120MZS7_HALHR</name>
<dbReference type="Proteomes" id="UP000218890">
    <property type="component" value="Chromosome"/>
</dbReference>
<reference evidence="9" key="1">
    <citation type="submission" date="2016-02" db="EMBL/GenBank/DDBJ databases">
        <title>Halorhodospira halochloris DSM-1059 complete genome, version 2.</title>
        <authorList>
            <person name="Tsukatani Y."/>
        </authorList>
    </citation>
    <scope>NUCLEOTIDE SEQUENCE</scope>
    <source>
        <strain evidence="9">DSM 1059</strain>
    </source>
</reference>
<dbReference type="EMBL" id="AP017372">
    <property type="protein sequence ID" value="BAU57656.2"/>
    <property type="molecule type" value="Genomic_DNA"/>
</dbReference>
<dbReference type="Gene3D" id="1.20.1600.10">
    <property type="entry name" value="Outer membrane efflux proteins (OEP)"/>
    <property type="match status" value="1"/>
</dbReference>
<evidence type="ECO:0000256" key="1">
    <source>
        <dbReference type="ARBA" id="ARBA00004442"/>
    </source>
</evidence>
<evidence type="ECO:0000256" key="3">
    <source>
        <dbReference type="ARBA" id="ARBA00022448"/>
    </source>
</evidence>
<dbReference type="PANTHER" id="PTHR30026:SF20">
    <property type="entry name" value="OUTER MEMBRANE PROTEIN TOLC"/>
    <property type="match status" value="1"/>
</dbReference>
<evidence type="ECO:0000256" key="2">
    <source>
        <dbReference type="ARBA" id="ARBA00007613"/>
    </source>
</evidence>
<evidence type="ECO:0000313" key="9">
    <source>
        <dbReference type="EMBL" id="BAU57656.2"/>
    </source>
</evidence>
<keyword evidence="3" id="KW-0813">Transport</keyword>
<feature type="coiled-coil region" evidence="8">
    <location>
        <begin position="447"/>
        <end position="474"/>
    </location>
</feature>
<dbReference type="GO" id="GO:0015562">
    <property type="term" value="F:efflux transmembrane transporter activity"/>
    <property type="evidence" value="ECO:0007669"/>
    <property type="project" value="InterPro"/>
</dbReference>
<dbReference type="InterPro" id="IPR003423">
    <property type="entry name" value="OMP_efflux"/>
</dbReference>
<protein>
    <submittedName>
        <fullName evidence="9">Type I secretion system</fullName>
    </submittedName>
</protein>
<dbReference type="PANTHER" id="PTHR30026">
    <property type="entry name" value="OUTER MEMBRANE PROTEIN TOLC"/>
    <property type="match status" value="1"/>
</dbReference>
<keyword evidence="10" id="KW-1185">Reference proteome</keyword>
<evidence type="ECO:0000256" key="4">
    <source>
        <dbReference type="ARBA" id="ARBA00022452"/>
    </source>
</evidence>
<keyword evidence="7" id="KW-0998">Cell outer membrane</keyword>
<gene>
    <name evidence="9" type="ORF">HH1059_09620</name>
</gene>
<evidence type="ECO:0000256" key="8">
    <source>
        <dbReference type="SAM" id="Coils"/>
    </source>
</evidence>
<keyword evidence="5" id="KW-0812">Transmembrane</keyword>
<evidence type="ECO:0000256" key="5">
    <source>
        <dbReference type="ARBA" id="ARBA00022692"/>
    </source>
</evidence>
<dbReference type="AlphaFoldDB" id="A0A120MZS7"/>
<keyword evidence="6" id="KW-0472">Membrane</keyword>
<dbReference type="GO" id="GO:0009279">
    <property type="term" value="C:cell outer membrane"/>
    <property type="evidence" value="ECO:0007669"/>
    <property type="project" value="UniProtKB-SubCell"/>
</dbReference>